<dbReference type="EMBL" id="AP017424">
    <property type="protein sequence ID" value="BAU86732.1"/>
    <property type="molecule type" value="Genomic_DNA"/>
</dbReference>
<accession>A0A169P7F2</accession>
<evidence type="ECO:0000313" key="3">
    <source>
        <dbReference type="Proteomes" id="UP000217676"/>
    </source>
</evidence>
<sequence>MPHPARLVATLAAPLPFTGADDTSWLTPWPAARLLVQRGETELIVRQVAAPATAEPIRFPAPWPRRCGDAVVSPDATLAVFSGPHGLRAVDRTGAVRWELGHACWAPCPEGGAVTSYAADDHAHRYAPSGSTCFSADGTLVWAHVRGPLAGDAPVQGPGSGEEEWLVLDAADGSVLARAETGTAAAGSFHVPHPDPSRMGLTIGEGQDGSPLRWGRFDGRALTVDRLGDDDLVLLAVGPGGDRLLTVTHDQDTLAVRRLADGAVTAALDASAIPPRAPSPGTRRRGRTSRTRRKRTRRTSTTREASSTRTPPSSDRSRATTSTATSGTGSSTRPGWCASSGSATPSRWRSRPRPWATAPGTRRPGPTTPSTSGPADAPSASPGGPVGRAHLQVIGHMADSEPLPGVSRKRDRAAVVVLPLLWH</sequence>
<evidence type="ECO:0000313" key="2">
    <source>
        <dbReference type="EMBL" id="BAU86732.1"/>
    </source>
</evidence>
<dbReference type="SUPFAM" id="SSF50998">
    <property type="entry name" value="Quinoprotein alcohol dehydrogenase-like"/>
    <property type="match status" value="1"/>
</dbReference>
<organism evidence="2 3">
    <name type="scientific">Streptomyces laurentii</name>
    <dbReference type="NCBI Taxonomy" id="39478"/>
    <lineage>
        <taxon>Bacteria</taxon>
        <taxon>Bacillati</taxon>
        <taxon>Actinomycetota</taxon>
        <taxon>Actinomycetes</taxon>
        <taxon>Kitasatosporales</taxon>
        <taxon>Streptomycetaceae</taxon>
        <taxon>Streptomyces</taxon>
    </lineage>
</organism>
<dbReference type="KEGG" id="slau:SLA_5863"/>
<dbReference type="InterPro" id="IPR011047">
    <property type="entry name" value="Quinoprotein_ADH-like_sf"/>
</dbReference>
<protein>
    <submittedName>
        <fullName evidence="2">Uncharacterized protein</fullName>
    </submittedName>
</protein>
<evidence type="ECO:0000256" key="1">
    <source>
        <dbReference type="SAM" id="MobiDB-lite"/>
    </source>
</evidence>
<dbReference type="AlphaFoldDB" id="A0A169P7F2"/>
<feature type="compositionally biased region" description="Low complexity" evidence="1">
    <location>
        <begin position="342"/>
        <end position="383"/>
    </location>
</feature>
<feature type="compositionally biased region" description="Low complexity" evidence="1">
    <location>
        <begin position="302"/>
        <end position="335"/>
    </location>
</feature>
<reference evidence="2 3" key="1">
    <citation type="journal article" date="2016" name="Genome Announc.">
        <title>Complete Genome Sequence of Thiostrepton-Producing Streptomyces laurentii ATCC 31255.</title>
        <authorList>
            <person name="Doi K."/>
            <person name="Fujino Y."/>
            <person name="Nagayoshi Y."/>
            <person name="Ohshima T."/>
            <person name="Ogata S."/>
        </authorList>
    </citation>
    <scope>NUCLEOTIDE SEQUENCE [LARGE SCALE GENOMIC DNA]</scope>
    <source>
        <strain evidence="2 3">ATCC 31255</strain>
    </source>
</reference>
<proteinExistence type="predicted"/>
<feature type="region of interest" description="Disordered" evidence="1">
    <location>
        <begin position="270"/>
        <end position="390"/>
    </location>
</feature>
<dbReference type="Proteomes" id="UP000217676">
    <property type="component" value="Chromosome"/>
</dbReference>
<feature type="compositionally biased region" description="Basic residues" evidence="1">
    <location>
        <begin position="282"/>
        <end position="300"/>
    </location>
</feature>
<gene>
    <name evidence="2" type="ORF">SLA_5863</name>
</gene>
<keyword evidence="3" id="KW-1185">Reference proteome</keyword>
<name>A0A169P7F2_STRLU</name>